<sequence length="264" mass="30298">MPWGKCVPVSNKKLIGLCGTQYHGHPKGCHNFCTRPSCPPTMQSLSICLDDFYLIWIKYPIGTHVRDKLKVHPDWSIYQARNILYWQATARKILQKVVDKFLVLHSDYRVLGPKEHLDSWAIDMTATIAQFGIVLNWGVDWALQEYTYVLRYAGIPIEKAGARRMRRLAKQFPIVYGDRSMFKECVSCHYRPCLVHMKNNPSLYVNQQIGNLKIESMTASGDWLVRCDCGRRKVIPKHRPFCTGFGCRCQQQPGPCPQQAIVGP</sequence>
<name>A0A0F9SNL7_9ZZZZ</name>
<gene>
    <name evidence="1" type="ORF">LCGC14_0428930</name>
</gene>
<accession>A0A0F9SNL7</accession>
<dbReference type="EMBL" id="LAZR01000400">
    <property type="protein sequence ID" value="KKN70620.1"/>
    <property type="molecule type" value="Genomic_DNA"/>
</dbReference>
<organism evidence="1">
    <name type="scientific">marine sediment metagenome</name>
    <dbReference type="NCBI Taxonomy" id="412755"/>
    <lineage>
        <taxon>unclassified sequences</taxon>
        <taxon>metagenomes</taxon>
        <taxon>ecological metagenomes</taxon>
    </lineage>
</organism>
<evidence type="ECO:0000313" key="1">
    <source>
        <dbReference type="EMBL" id="KKN70620.1"/>
    </source>
</evidence>
<comment type="caution">
    <text evidence="1">The sequence shown here is derived from an EMBL/GenBank/DDBJ whole genome shotgun (WGS) entry which is preliminary data.</text>
</comment>
<protein>
    <submittedName>
        <fullName evidence="1">Uncharacterized protein</fullName>
    </submittedName>
</protein>
<reference evidence="1" key="1">
    <citation type="journal article" date="2015" name="Nature">
        <title>Complex archaea that bridge the gap between prokaryotes and eukaryotes.</title>
        <authorList>
            <person name="Spang A."/>
            <person name="Saw J.H."/>
            <person name="Jorgensen S.L."/>
            <person name="Zaremba-Niedzwiedzka K."/>
            <person name="Martijn J."/>
            <person name="Lind A.E."/>
            <person name="van Eijk R."/>
            <person name="Schleper C."/>
            <person name="Guy L."/>
            <person name="Ettema T.J."/>
        </authorList>
    </citation>
    <scope>NUCLEOTIDE SEQUENCE</scope>
</reference>
<proteinExistence type="predicted"/>
<dbReference type="AlphaFoldDB" id="A0A0F9SNL7"/>